<protein>
    <submittedName>
        <fullName evidence="2">TIGR02285 family protein</fullName>
    </submittedName>
</protein>
<reference evidence="2 3" key="1">
    <citation type="submission" date="2024-08" db="EMBL/GenBank/DDBJ databases">
        <authorList>
            <person name="Lu H."/>
        </authorList>
    </citation>
    <scope>NUCLEOTIDE SEQUENCE [LARGE SCALE GENOMIC DNA]</scope>
    <source>
        <strain evidence="2 3">BYS78W</strain>
    </source>
</reference>
<dbReference type="Proteomes" id="UP001606134">
    <property type="component" value="Unassembled WGS sequence"/>
</dbReference>
<dbReference type="EMBL" id="JBIGIC010000014">
    <property type="protein sequence ID" value="MFG6489728.1"/>
    <property type="molecule type" value="Genomic_DNA"/>
</dbReference>
<keyword evidence="3" id="KW-1185">Reference proteome</keyword>
<dbReference type="InterPro" id="IPR011972">
    <property type="entry name" value="CHP02285"/>
</dbReference>
<accession>A0ABW7HIJ2</accession>
<gene>
    <name evidence="2" type="ORF">ACG04R_23830</name>
</gene>
<dbReference type="Gene3D" id="3.40.190.10">
    <property type="entry name" value="Periplasmic binding protein-like II"/>
    <property type="match status" value="2"/>
</dbReference>
<feature type="chain" id="PRO_5045655957" evidence="1">
    <location>
        <begin position="22"/>
        <end position="273"/>
    </location>
</feature>
<evidence type="ECO:0000313" key="2">
    <source>
        <dbReference type="EMBL" id="MFG6489728.1"/>
    </source>
</evidence>
<evidence type="ECO:0000256" key="1">
    <source>
        <dbReference type="SAM" id="SignalP"/>
    </source>
</evidence>
<dbReference type="NCBIfam" id="TIGR02285">
    <property type="entry name" value="TIGR02285 family protein"/>
    <property type="match status" value="1"/>
</dbReference>
<evidence type="ECO:0000313" key="3">
    <source>
        <dbReference type="Proteomes" id="UP001606134"/>
    </source>
</evidence>
<proteinExistence type="predicted"/>
<organism evidence="2 3">
    <name type="scientific">Pelomonas candidula</name>
    <dbReference type="NCBI Taxonomy" id="3299025"/>
    <lineage>
        <taxon>Bacteria</taxon>
        <taxon>Pseudomonadati</taxon>
        <taxon>Pseudomonadota</taxon>
        <taxon>Betaproteobacteria</taxon>
        <taxon>Burkholderiales</taxon>
        <taxon>Sphaerotilaceae</taxon>
        <taxon>Roseateles</taxon>
    </lineage>
</organism>
<name>A0ABW7HIJ2_9BURK</name>
<dbReference type="RefSeq" id="WP_394416120.1">
    <property type="nucleotide sequence ID" value="NZ_JBIGIC010000014.1"/>
</dbReference>
<comment type="caution">
    <text evidence="2">The sequence shown here is derived from an EMBL/GenBank/DDBJ whole genome shotgun (WGS) entry which is preliminary data.</text>
</comment>
<feature type="signal peptide" evidence="1">
    <location>
        <begin position="1"/>
        <end position="21"/>
    </location>
</feature>
<keyword evidence="1" id="KW-0732">Signal</keyword>
<dbReference type="SUPFAM" id="SSF53850">
    <property type="entry name" value="Periplasmic binding protein-like II"/>
    <property type="match status" value="1"/>
</dbReference>
<sequence>MLFPRLSLVAAFALLAQTAQGAPEAEPEVLWLRYELPPLYITEGPMQGRGVLDQALGRLLPRLKGLRHRIVTVPPKRLEASLRDLPNACAFGMLRNAERETFLTFSIPFPIHSAPGLMVREADLPRLSALRDAKGRLSLQGWLNDPDLKLGQAEGRAYGAAVDDLVAALPARRVERVSSQNPALNLLRMLERGRVDGVLMLPFEPRALAATHGVKLNGLRLLPLVEQPTARQGHVACSRSELGAEVIKRANVVLAEPQMQTGYSSGSRPSDRP</sequence>